<proteinExistence type="predicted"/>
<reference evidence="2" key="1">
    <citation type="submission" date="2022-03" db="EMBL/GenBank/DDBJ databases">
        <authorList>
            <person name="Martin C."/>
        </authorList>
    </citation>
    <scope>NUCLEOTIDE SEQUENCE</scope>
</reference>
<feature type="compositionally biased region" description="Basic residues" evidence="1">
    <location>
        <begin position="226"/>
        <end position="241"/>
    </location>
</feature>
<protein>
    <submittedName>
        <fullName evidence="2">Uncharacterized protein</fullName>
    </submittedName>
</protein>
<organism evidence="2 3">
    <name type="scientific">Owenia fusiformis</name>
    <name type="common">Polychaete worm</name>
    <dbReference type="NCBI Taxonomy" id="6347"/>
    <lineage>
        <taxon>Eukaryota</taxon>
        <taxon>Metazoa</taxon>
        <taxon>Spiralia</taxon>
        <taxon>Lophotrochozoa</taxon>
        <taxon>Annelida</taxon>
        <taxon>Polychaeta</taxon>
        <taxon>Sedentaria</taxon>
        <taxon>Canalipalpata</taxon>
        <taxon>Sabellida</taxon>
        <taxon>Oweniida</taxon>
        <taxon>Oweniidae</taxon>
        <taxon>Owenia</taxon>
    </lineage>
</organism>
<dbReference type="EMBL" id="CAIIXF020000004">
    <property type="protein sequence ID" value="CAH1782097.1"/>
    <property type="molecule type" value="Genomic_DNA"/>
</dbReference>
<evidence type="ECO:0000313" key="2">
    <source>
        <dbReference type="EMBL" id="CAH1782097.1"/>
    </source>
</evidence>
<gene>
    <name evidence="2" type="ORF">OFUS_LOCUS8577</name>
</gene>
<feature type="region of interest" description="Disordered" evidence="1">
    <location>
        <begin position="390"/>
        <end position="425"/>
    </location>
</feature>
<keyword evidence="3" id="KW-1185">Reference proteome</keyword>
<evidence type="ECO:0000256" key="1">
    <source>
        <dbReference type="SAM" id="MobiDB-lite"/>
    </source>
</evidence>
<feature type="region of interest" description="Disordered" evidence="1">
    <location>
        <begin position="455"/>
        <end position="510"/>
    </location>
</feature>
<accession>A0A8S4NN25</accession>
<dbReference type="Proteomes" id="UP000749559">
    <property type="component" value="Unassembled WGS sequence"/>
</dbReference>
<feature type="compositionally biased region" description="Polar residues" evidence="1">
    <location>
        <begin position="466"/>
        <end position="510"/>
    </location>
</feature>
<sequence length="510" mass="57818">MATFRKLFGFWNKKQKSPTDKKGSWSKHKIRKARSLDTLDRDGDIHDIMNVLTAAEGETVRKKKQILHYQKHKIMAELETMENMGYGEDVLTDDTITNDEIDVDLEPVQQEFNPVIEIEAQSVRMRRENIAQLWTGLENQGFQNDAIDDVYNNSQISVDLNFTPGTSTTDPTRLASPRPGSLLSERLIDAPPPLPIRANRPSNKQNVSFSDLDLDETSSDSGYKEKSKKKKSKLKNKKKQRKNTDPEWEIVMDRQYIRRVCVSENDILNDASDSIETLDSSEEDVFSGQSQVSFATQGFKVTFHEEQEPYTQNAILAKEVHIVPPESNRSSVISNMSEVKFHTISNERNIEGRTNLNNWLTWVEAPQNPDGETSGVGRKMWNLVNVKNQRNSGDLSDVPPPLPPRGNTIGRLFKRKSPREEDVTTVYPQKPQLMRSQSSHDILVTAEDMLLPPSDRKNAEIFSPSFRPSSPTHSVSISEHSINLQNTDAIPSTNYNDPIPSTSYNDPIPL</sequence>
<comment type="caution">
    <text evidence="2">The sequence shown here is derived from an EMBL/GenBank/DDBJ whole genome shotgun (WGS) entry which is preliminary data.</text>
</comment>
<feature type="compositionally biased region" description="Polar residues" evidence="1">
    <location>
        <begin position="162"/>
        <end position="171"/>
    </location>
</feature>
<feature type="region of interest" description="Disordered" evidence="1">
    <location>
        <begin position="162"/>
        <end position="246"/>
    </location>
</feature>
<dbReference type="AlphaFoldDB" id="A0A8S4NN25"/>
<name>A0A8S4NN25_OWEFU</name>
<evidence type="ECO:0000313" key="3">
    <source>
        <dbReference type="Proteomes" id="UP000749559"/>
    </source>
</evidence>
<feature type="non-terminal residue" evidence="2">
    <location>
        <position position="510"/>
    </location>
</feature>